<gene>
    <name evidence="7" type="ORF">SAY87_014077</name>
</gene>
<evidence type="ECO:0000256" key="2">
    <source>
        <dbReference type="ARBA" id="ARBA00022676"/>
    </source>
</evidence>
<keyword evidence="2" id="KW-0328">Glycosyltransferase</keyword>
<keyword evidence="8" id="KW-1185">Reference proteome</keyword>
<keyword evidence="4" id="KW-0325">Glycoprotein</keyword>
<dbReference type="GO" id="GO:0000139">
    <property type="term" value="C:Golgi membrane"/>
    <property type="evidence" value="ECO:0007669"/>
    <property type="project" value="UniProtKB-SubCell"/>
</dbReference>
<dbReference type="PANTHER" id="PTHR20961">
    <property type="entry name" value="GLYCOSYLTRANSFERASE"/>
    <property type="match status" value="1"/>
</dbReference>
<dbReference type="InterPro" id="IPR007657">
    <property type="entry name" value="Glycosyltransferase_61"/>
</dbReference>
<accession>A0AAN7GJE0</accession>
<keyword evidence="5" id="KW-0472">Membrane</keyword>
<evidence type="ECO:0000256" key="4">
    <source>
        <dbReference type="ARBA" id="ARBA00023180"/>
    </source>
</evidence>
<evidence type="ECO:0000256" key="3">
    <source>
        <dbReference type="ARBA" id="ARBA00022679"/>
    </source>
</evidence>
<feature type="domain" description="Glycosyltransferase 61 catalytic" evidence="6">
    <location>
        <begin position="295"/>
        <end position="374"/>
    </location>
</feature>
<dbReference type="EMBL" id="JAXIOK010000019">
    <property type="protein sequence ID" value="KAK4747491.1"/>
    <property type="molecule type" value="Genomic_DNA"/>
</dbReference>
<name>A0AAN7GJE0_9MYRT</name>
<protein>
    <recommendedName>
        <fullName evidence="6">Glycosyltransferase 61 catalytic domain-containing protein</fullName>
    </recommendedName>
</protein>
<dbReference type="PANTHER" id="PTHR20961:SF35">
    <property type="entry name" value="GLYCOSYLTRANSFERASE FAMILY 61 PROTEIN"/>
    <property type="match status" value="1"/>
</dbReference>
<keyword evidence="3" id="KW-0808">Transferase</keyword>
<evidence type="ECO:0000313" key="7">
    <source>
        <dbReference type="EMBL" id="KAK4747491.1"/>
    </source>
</evidence>
<evidence type="ECO:0000256" key="5">
    <source>
        <dbReference type="SAM" id="Phobius"/>
    </source>
</evidence>
<dbReference type="InterPro" id="IPR049625">
    <property type="entry name" value="Glyco_transf_61_cat"/>
</dbReference>
<sequence>MECEGNRSKRLMTKCKSISSPWQSLKYYILYTLTLIILFIFLRPYSSPFDLLLTLTSTSTPPANARQDDGPVTFLPLKDIRYAETAMDGNTWFMSSLNDTFEEGEAEHLHFPSKASQGRLLCLKGRDARNGSRNSYALARSDALPEGSKLLPGLTFVSDTYYDYENLWHGLTAIVPFVGWSMKNRCVKPKRWILYHQGEIRSGMGSWVRQVVEANYGEEVQMESFEGEGAGGEDDTYCLEEAVVMRHNLGKMGEEKKLKVSDQVRCKARERCGVHGGGKDNTSTAEVNETGKPLIRMTLLMRRGSRSFKNASAVVNVFAGECKRFSGCLLKVVQSEELSFCDQVRVMTETDIVVSPHGAQLTNMVFMERGSSVMELFPRGWLELAGVGQYAHHWMAKMAGMNHRGAWWEPLADGKKECPDPKDDARCFTYYKNGKVGHNEIHFASWARDVLNQVRTAKLTEVPSENPNPNPSRCPC</sequence>
<evidence type="ECO:0000256" key="1">
    <source>
        <dbReference type="ARBA" id="ARBA00004323"/>
    </source>
</evidence>
<comment type="subcellular location">
    <subcellularLocation>
        <location evidence="1">Golgi apparatus membrane</location>
        <topology evidence="1">Single-pass type II membrane protein</topology>
    </subcellularLocation>
</comment>
<keyword evidence="5" id="KW-1133">Transmembrane helix</keyword>
<dbReference type="Pfam" id="PF04577">
    <property type="entry name" value="Glyco_transf_61"/>
    <property type="match status" value="1"/>
</dbReference>
<organism evidence="7 8">
    <name type="scientific">Trapa incisa</name>
    <dbReference type="NCBI Taxonomy" id="236973"/>
    <lineage>
        <taxon>Eukaryota</taxon>
        <taxon>Viridiplantae</taxon>
        <taxon>Streptophyta</taxon>
        <taxon>Embryophyta</taxon>
        <taxon>Tracheophyta</taxon>
        <taxon>Spermatophyta</taxon>
        <taxon>Magnoliopsida</taxon>
        <taxon>eudicotyledons</taxon>
        <taxon>Gunneridae</taxon>
        <taxon>Pentapetalae</taxon>
        <taxon>rosids</taxon>
        <taxon>malvids</taxon>
        <taxon>Myrtales</taxon>
        <taxon>Lythraceae</taxon>
        <taxon>Trapa</taxon>
    </lineage>
</organism>
<evidence type="ECO:0000259" key="6">
    <source>
        <dbReference type="Pfam" id="PF04577"/>
    </source>
</evidence>
<reference evidence="7 8" key="1">
    <citation type="journal article" date="2023" name="Hortic Res">
        <title>Pangenome of water caltrop reveals structural variations and asymmetric subgenome divergence after allopolyploidization.</title>
        <authorList>
            <person name="Zhang X."/>
            <person name="Chen Y."/>
            <person name="Wang L."/>
            <person name="Yuan Y."/>
            <person name="Fang M."/>
            <person name="Shi L."/>
            <person name="Lu R."/>
            <person name="Comes H.P."/>
            <person name="Ma Y."/>
            <person name="Chen Y."/>
            <person name="Huang G."/>
            <person name="Zhou Y."/>
            <person name="Zheng Z."/>
            <person name="Qiu Y."/>
        </authorList>
    </citation>
    <scope>NUCLEOTIDE SEQUENCE [LARGE SCALE GENOMIC DNA]</scope>
    <source>
        <tissue evidence="7">Roots</tissue>
    </source>
</reference>
<dbReference type="Proteomes" id="UP001345219">
    <property type="component" value="Chromosome 12"/>
</dbReference>
<proteinExistence type="predicted"/>
<evidence type="ECO:0000313" key="8">
    <source>
        <dbReference type="Proteomes" id="UP001345219"/>
    </source>
</evidence>
<feature type="transmembrane region" description="Helical" evidence="5">
    <location>
        <begin position="27"/>
        <end position="45"/>
    </location>
</feature>
<dbReference type="AlphaFoldDB" id="A0AAN7GJE0"/>
<comment type="caution">
    <text evidence="7">The sequence shown here is derived from an EMBL/GenBank/DDBJ whole genome shotgun (WGS) entry which is preliminary data.</text>
</comment>
<dbReference type="GO" id="GO:0016763">
    <property type="term" value="F:pentosyltransferase activity"/>
    <property type="evidence" value="ECO:0007669"/>
    <property type="project" value="UniProtKB-ARBA"/>
</dbReference>
<keyword evidence="5" id="KW-0812">Transmembrane</keyword>